<evidence type="ECO:0000313" key="7">
    <source>
        <dbReference type="EMBL" id="GMA94829.1"/>
    </source>
</evidence>
<evidence type="ECO:0000256" key="2">
    <source>
        <dbReference type="ARBA" id="ARBA00005695"/>
    </source>
</evidence>
<feature type="chain" id="PRO_5046417760" evidence="5">
    <location>
        <begin position="30"/>
        <end position="524"/>
    </location>
</feature>
<dbReference type="PANTHER" id="PTHR30290">
    <property type="entry name" value="PERIPLASMIC BINDING COMPONENT OF ABC TRANSPORTER"/>
    <property type="match status" value="1"/>
</dbReference>
<comment type="caution">
    <text evidence="7">The sequence shown here is derived from an EMBL/GenBank/DDBJ whole genome shotgun (WGS) entry which is preliminary data.</text>
</comment>
<dbReference type="InterPro" id="IPR039424">
    <property type="entry name" value="SBP_5"/>
</dbReference>
<dbReference type="EMBL" id="BSVB01000001">
    <property type="protein sequence ID" value="GMA94829.1"/>
    <property type="molecule type" value="Genomic_DNA"/>
</dbReference>
<proteinExistence type="inferred from homology"/>
<dbReference type="SUPFAM" id="SSF53850">
    <property type="entry name" value="Periplasmic binding protein-like II"/>
    <property type="match status" value="1"/>
</dbReference>
<feature type="domain" description="Solute-binding protein family 5" evidence="6">
    <location>
        <begin position="91"/>
        <end position="438"/>
    </location>
</feature>
<reference evidence="8" key="1">
    <citation type="journal article" date="2019" name="Int. J. Syst. Evol. Microbiol.">
        <title>The Global Catalogue of Microorganisms (GCM) 10K type strain sequencing project: providing services to taxonomists for standard genome sequencing and annotation.</title>
        <authorList>
            <consortium name="The Broad Institute Genomics Platform"/>
            <consortium name="The Broad Institute Genome Sequencing Center for Infectious Disease"/>
            <person name="Wu L."/>
            <person name="Ma J."/>
        </authorList>
    </citation>
    <scope>NUCLEOTIDE SEQUENCE [LARGE SCALE GENOMIC DNA]</scope>
    <source>
        <strain evidence="8">NBRC 108894</strain>
    </source>
</reference>
<keyword evidence="3" id="KW-0813">Transport</keyword>
<comment type="subcellular location">
    <subcellularLocation>
        <location evidence="1">Cell envelope</location>
    </subcellularLocation>
</comment>
<evidence type="ECO:0000256" key="5">
    <source>
        <dbReference type="SAM" id="SignalP"/>
    </source>
</evidence>
<dbReference type="RefSeq" id="WP_284253709.1">
    <property type="nucleotide sequence ID" value="NZ_BAAAQO010000002.1"/>
</dbReference>
<evidence type="ECO:0000256" key="1">
    <source>
        <dbReference type="ARBA" id="ARBA00004196"/>
    </source>
</evidence>
<dbReference type="Gene3D" id="3.10.105.10">
    <property type="entry name" value="Dipeptide-binding Protein, Domain 3"/>
    <property type="match status" value="1"/>
</dbReference>
<feature type="signal peptide" evidence="5">
    <location>
        <begin position="1"/>
        <end position="29"/>
    </location>
</feature>
<comment type="similarity">
    <text evidence="2">Belongs to the bacterial solute-binding protein 5 family.</text>
</comment>
<evidence type="ECO:0000256" key="4">
    <source>
        <dbReference type="ARBA" id="ARBA00022729"/>
    </source>
</evidence>
<sequence length="524" mass="56154">MFRSPARRRFRVAAVAAALAVALPLAACSAGNPSSGSGSSTSSTATDTLNLAIPPSALTLDPALMQPTVSRYIWGSIYESLAYWDPKTGAVTPWAAKKWTYSPDGKTLTIELRNGLTFSDGSAVHASDVAATINRSVNTAGYIQSIDTAVDSAEATNDKTVVVHFKNYDPKWVSLLGREAGVIAKASDLNSPDIATNPIGSGPYTLDTKATVAGTKYVLQKRKDYWDAKAFPFKTINITITNDPTAQLNAFKAGQVNATAVTAQQAAAAKAVSGATVTQTTASTMYWLLFLDKYGKSANPEFKDVRVRQAVNYALDREGIAKKLLQGYATPTDQVFFPSREVFDSKLEKVYAYNPAKAKKLLAAAGYPDGFTIEIPSSQATTQFEPTLSQELGAVGIKLKWVPIPESQTASIILTGQYQLYLKQSGIVSDPYTAALYFTPQGGTVNPEKYTDPTITDLYDKITTTVDTDKSLAIYKELNKYAVDQALAAPVTMTSGLWATSQGVTFVDRAGLPADIRQFGVAGK</sequence>
<evidence type="ECO:0000256" key="3">
    <source>
        <dbReference type="ARBA" id="ARBA00022448"/>
    </source>
</evidence>
<dbReference type="InterPro" id="IPR030678">
    <property type="entry name" value="Peptide/Ni-bd"/>
</dbReference>
<protein>
    <submittedName>
        <fullName evidence="7">Peptide ABC transporter substrate-binding protein</fullName>
    </submittedName>
</protein>
<evidence type="ECO:0000313" key="8">
    <source>
        <dbReference type="Proteomes" id="UP001157034"/>
    </source>
</evidence>
<keyword evidence="8" id="KW-1185">Reference proteome</keyword>
<dbReference type="PIRSF" id="PIRSF002741">
    <property type="entry name" value="MppA"/>
    <property type="match status" value="1"/>
</dbReference>
<dbReference type="InterPro" id="IPR000914">
    <property type="entry name" value="SBP_5_dom"/>
</dbReference>
<accession>A0ABQ6K3C5</accession>
<dbReference type="Proteomes" id="UP001157034">
    <property type="component" value="Unassembled WGS sequence"/>
</dbReference>
<evidence type="ECO:0000259" key="6">
    <source>
        <dbReference type="Pfam" id="PF00496"/>
    </source>
</evidence>
<dbReference type="Gene3D" id="3.40.190.10">
    <property type="entry name" value="Periplasmic binding protein-like II"/>
    <property type="match status" value="1"/>
</dbReference>
<organism evidence="7 8">
    <name type="scientific">Pseudolysinimonas kribbensis</name>
    <dbReference type="NCBI Taxonomy" id="433641"/>
    <lineage>
        <taxon>Bacteria</taxon>
        <taxon>Bacillati</taxon>
        <taxon>Actinomycetota</taxon>
        <taxon>Actinomycetes</taxon>
        <taxon>Micrococcales</taxon>
        <taxon>Microbacteriaceae</taxon>
        <taxon>Pseudolysinimonas</taxon>
    </lineage>
</organism>
<keyword evidence="4 5" id="KW-0732">Signal</keyword>
<dbReference type="PANTHER" id="PTHR30290:SF10">
    <property type="entry name" value="PERIPLASMIC OLIGOPEPTIDE-BINDING PROTEIN-RELATED"/>
    <property type="match status" value="1"/>
</dbReference>
<name>A0ABQ6K3C5_9MICO</name>
<gene>
    <name evidence="7" type="ORF">GCM10025881_16530</name>
</gene>
<dbReference type="Pfam" id="PF00496">
    <property type="entry name" value="SBP_bac_5"/>
    <property type="match status" value="1"/>
</dbReference>